<reference evidence="2 3" key="1">
    <citation type="journal article" date="2019" name="Sci. Rep.">
        <title>Orb-weaving spider Araneus ventricosus genome elucidates the spidroin gene catalogue.</title>
        <authorList>
            <person name="Kono N."/>
            <person name="Nakamura H."/>
            <person name="Ohtoshi R."/>
            <person name="Moran D.A.P."/>
            <person name="Shinohara A."/>
            <person name="Yoshida Y."/>
            <person name="Fujiwara M."/>
            <person name="Mori M."/>
            <person name="Tomita M."/>
            <person name="Arakawa K."/>
        </authorList>
    </citation>
    <scope>NUCLEOTIDE SEQUENCE [LARGE SCALE GENOMIC DNA]</scope>
</reference>
<evidence type="ECO:0000313" key="2">
    <source>
        <dbReference type="EMBL" id="GBL70752.1"/>
    </source>
</evidence>
<feature type="compositionally biased region" description="Low complexity" evidence="1">
    <location>
        <begin position="105"/>
        <end position="126"/>
    </location>
</feature>
<organism evidence="2 3">
    <name type="scientific">Araneus ventricosus</name>
    <name type="common">Orbweaver spider</name>
    <name type="synonym">Epeira ventricosa</name>
    <dbReference type="NCBI Taxonomy" id="182803"/>
    <lineage>
        <taxon>Eukaryota</taxon>
        <taxon>Metazoa</taxon>
        <taxon>Ecdysozoa</taxon>
        <taxon>Arthropoda</taxon>
        <taxon>Chelicerata</taxon>
        <taxon>Arachnida</taxon>
        <taxon>Araneae</taxon>
        <taxon>Araneomorphae</taxon>
        <taxon>Entelegynae</taxon>
        <taxon>Araneoidea</taxon>
        <taxon>Araneidae</taxon>
        <taxon>Araneus</taxon>
    </lineage>
</organism>
<comment type="caution">
    <text evidence="2">The sequence shown here is derived from an EMBL/GenBank/DDBJ whole genome shotgun (WGS) entry which is preliminary data.</text>
</comment>
<proteinExistence type="predicted"/>
<evidence type="ECO:0000256" key="1">
    <source>
        <dbReference type="SAM" id="MobiDB-lite"/>
    </source>
</evidence>
<feature type="region of interest" description="Disordered" evidence="1">
    <location>
        <begin position="82"/>
        <end position="135"/>
    </location>
</feature>
<feature type="region of interest" description="Disordered" evidence="1">
    <location>
        <begin position="1"/>
        <end position="54"/>
    </location>
</feature>
<dbReference type="EMBL" id="BGPR01078510">
    <property type="protein sequence ID" value="GBL70752.1"/>
    <property type="molecule type" value="Genomic_DNA"/>
</dbReference>
<gene>
    <name evidence="2" type="ORF">AVEN_99396_1</name>
</gene>
<sequence>MECHRCPPTLSELLPDHQRLQDRPVKRLRPTRKASPGPDAHTSPGTRRVKVSRTRFVNLRSCSQDKDIQSLKTKTCQDLGQGIQKYSGTDIAVSGTGTWSPGDRTNSSKSPGTNSSKSPGTNSSKSPDMDSSKTR</sequence>
<name>A0A4Y1ZXH7_ARAVE</name>
<dbReference type="AlphaFoldDB" id="A0A4Y1ZXH7"/>
<protein>
    <submittedName>
        <fullName evidence="2">Uncharacterized protein</fullName>
    </submittedName>
</protein>
<keyword evidence="3" id="KW-1185">Reference proteome</keyword>
<dbReference type="Proteomes" id="UP000499080">
    <property type="component" value="Unassembled WGS sequence"/>
</dbReference>
<feature type="compositionally biased region" description="Basic and acidic residues" evidence="1">
    <location>
        <begin position="14"/>
        <end position="25"/>
    </location>
</feature>
<accession>A0A4Y1ZXH7</accession>
<evidence type="ECO:0000313" key="3">
    <source>
        <dbReference type="Proteomes" id="UP000499080"/>
    </source>
</evidence>